<dbReference type="Proteomes" id="UP001519305">
    <property type="component" value="Unassembled WGS sequence"/>
</dbReference>
<sequence length="255" mass="27268">MDERLFEAVGFAATSAEIDDALENAPTRFLRNHPDHDPLLAYPDPSGFTVANFGLGDGRSDFSLTASVPGADQATVAADVFQVAPGMAHVDVLDDADQLALRLLAMVDDPHMYPVYPLREVGEPAHVEQLHLGAIAVDVNVFASIDDWSDTAGRDDADPLNGPRFLICPWLFALYDGSATADEANSSALFRGICRDVETVTNELTGNPYYRAIVDSAVPMVVALPAATDPAPEPGSVIDGRVVLTATTNFWRIGD</sequence>
<accession>A0ABS4U9D2</accession>
<protein>
    <submittedName>
        <fullName evidence="1">Uncharacterized protein</fullName>
    </submittedName>
</protein>
<dbReference type="RefSeq" id="WP_209653760.1">
    <property type="nucleotide sequence ID" value="NZ_CP047357.1"/>
</dbReference>
<name>A0ABS4U9D2_9CORY</name>
<organism evidence="1 2">
    <name type="scientific">Corynebacterium freneyi</name>
    <dbReference type="NCBI Taxonomy" id="134034"/>
    <lineage>
        <taxon>Bacteria</taxon>
        <taxon>Bacillati</taxon>
        <taxon>Actinomycetota</taxon>
        <taxon>Actinomycetes</taxon>
        <taxon>Mycobacteriales</taxon>
        <taxon>Corynebacteriaceae</taxon>
        <taxon>Corynebacterium</taxon>
    </lineage>
</organism>
<evidence type="ECO:0000313" key="1">
    <source>
        <dbReference type="EMBL" id="MBP2333151.1"/>
    </source>
</evidence>
<gene>
    <name evidence="1" type="ORF">JOF33_001850</name>
</gene>
<reference evidence="1 2" key="1">
    <citation type="submission" date="2021-03" db="EMBL/GenBank/DDBJ databases">
        <title>Sequencing the genomes of 1000 actinobacteria strains.</title>
        <authorList>
            <person name="Klenk H.-P."/>
        </authorList>
    </citation>
    <scope>NUCLEOTIDE SEQUENCE [LARGE SCALE GENOMIC DNA]</scope>
    <source>
        <strain evidence="1 2">DSM 44506</strain>
    </source>
</reference>
<keyword evidence="2" id="KW-1185">Reference proteome</keyword>
<comment type="caution">
    <text evidence="1">The sequence shown here is derived from an EMBL/GenBank/DDBJ whole genome shotgun (WGS) entry which is preliminary data.</text>
</comment>
<proteinExistence type="predicted"/>
<evidence type="ECO:0000313" key="2">
    <source>
        <dbReference type="Proteomes" id="UP001519305"/>
    </source>
</evidence>
<dbReference type="EMBL" id="JAGINY010000001">
    <property type="protein sequence ID" value="MBP2333151.1"/>
    <property type="molecule type" value="Genomic_DNA"/>
</dbReference>